<gene>
    <name evidence="2" type="ORF">RZS32_007460</name>
</gene>
<feature type="region of interest" description="Disordered" evidence="1">
    <location>
        <begin position="112"/>
        <end position="144"/>
    </location>
</feature>
<evidence type="ECO:0000313" key="3">
    <source>
        <dbReference type="Proteomes" id="UP001281305"/>
    </source>
</evidence>
<sequence length="144" mass="16404">MRKNTLQQLSDLTNAKYQADLARLATLKEAEDNVRSALDELDTSRRRNAAALLSELNGQKSLGGDVLWQAWMSRAREARQLEMAQIRAQKEHLLQTLRLSFGRRLAAEQLRERYSADTRKQDSKKHQSEQQSLNILDAAGKQDG</sequence>
<dbReference type="Proteomes" id="UP001281305">
    <property type="component" value="Chromosome"/>
</dbReference>
<name>A0ABZ2TJ00_9RHOB</name>
<reference evidence="2 3" key="1">
    <citation type="submission" date="2024-02" db="EMBL/GenBank/DDBJ databases">
        <title>Roseovarius strain W115 nov., isolated from a marine algae.</title>
        <authorList>
            <person name="Lee M.W."/>
            <person name="Lee J.K."/>
            <person name="Kim J.M."/>
            <person name="Choi D.G."/>
            <person name="Baek J.H."/>
            <person name="Bayburt H."/>
            <person name="Jung J.J."/>
            <person name="Han D.M."/>
            <person name="Jeon C.O."/>
        </authorList>
    </citation>
    <scope>NUCLEOTIDE SEQUENCE [LARGE SCALE GENOMIC DNA]</scope>
    <source>
        <strain evidence="2 3">W115</strain>
    </source>
</reference>
<organism evidence="2 3">
    <name type="scientific">Roseovarius rhodophyticola</name>
    <dbReference type="NCBI Taxonomy" id="3080827"/>
    <lineage>
        <taxon>Bacteria</taxon>
        <taxon>Pseudomonadati</taxon>
        <taxon>Pseudomonadota</taxon>
        <taxon>Alphaproteobacteria</taxon>
        <taxon>Rhodobacterales</taxon>
        <taxon>Roseobacteraceae</taxon>
        <taxon>Roseovarius</taxon>
    </lineage>
</organism>
<evidence type="ECO:0000256" key="1">
    <source>
        <dbReference type="SAM" id="MobiDB-lite"/>
    </source>
</evidence>
<protein>
    <recommendedName>
        <fullName evidence="4">Flagellar FliJ protein</fullName>
    </recommendedName>
</protein>
<evidence type="ECO:0008006" key="4">
    <source>
        <dbReference type="Google" id="ProtNLM"/>
    </source>
</evidence>
<keyword evidence="3" id="KW-1185">Reference proteome</keyword>
<proteinExistence type="predicted"/>
<feature type="compositionally biased region" description="Basic and acidic residues" evidence="1">
    <location>
        <begin position="112"/>
        <end position="128"/>
    </location>
</feature>
<dbReference type="RefSeq" id="WP_317056389.1">
    <property type="nucleotide sequence ID" value="NZ_CP146606.1"/>
</dbReference>
<dbReference type="EMBL" id="CP146606">
    <property type="protein sequence ID" value="WYK19682.1"/>
    <property type="molecule type" value="Genomic_DNA"/>
</dbReference>
<evidence type="ECO:0000313" key="2">
    <source>
        <dbReference type="EMBL" id="WYK19682.1"/>
    </source>
</evidence>
<accession>A0ABZ2TJ00</accession>